<dbReference type="AlphaFoldDB" id="A0A6J4SW92"/>
<protein>
    <submittedName>
        <fullName evidence="2">Uncharacterized protein</fullName>
    </submittedName>
</protein>
<evidence type="ECO:0000256" key="1">
    <source>
        <dbReference type="SAM" id="MobiDB-lite"/>
    </source>
</evidence>
<organism evidence="2">
    <name type="scientific">uncultured Sphingomonas sp</name>
    <dbReference type="NCBI Taxonomy" id="158754"/>
    <lineage>
        <taxon>Bacteria</taxon>
        <taxon>Pseudomonadati</taxon>
        <taxon>Pseudomonadota</taxon>
        <taxon>Alphaproteobacteria</taxon>
        <taxon>Sphingomonadales</taxon>
        <taxon>Sphingomonadaceae</taxon>
        <taxon>Sphingomonas</taxon>
        <taxon>environmental samples</taxon>
    </lineage>
</organism>
<feature type="compositionally biased region" description="Low complexity" evidence="1">
    <location>
        <begin position="33"/>
        <end position="46"/>
    </location>
</feature>
<evidence type="ECO:0000313" key="2">
    <source>
        <dbReference type="EMBL" id="CAA9506884.1"/>
    </source>
</evidence>
<feature type="non-terminal residue" evidence="2">
    <location>
        <position position="1"/>
    </location>
</feature>
<proteinExistence type="predicted"/>
<sequence>ELDLGFCGLLPVFRRLRVPAAAVWSQDRRGSRRGASSGPGRQRAASLRTHPASGPGGSRRGGRLRPLLRQLCIRLDHGRRPGLVQL</sequence>
<name>A0A6J4SW92_9SPHN</name>
<gene>
    <name evidence="2" type="ORF">AVDCRST_MAG62-284</name>
</gene>
<dbReference type="EMBL" id="CADCWB010000039">
    <property type="protein sequence ID" value="CAA9506884.1"/>
    <property type="molecule type" value="Genomic_DNA"/>
</dbReference>
<feature type="region of interest" description="Disordered" evidence="1">
    <location>
        <begin position="25"/>
        <end position="63"/>
    </location>
</feature>
<accession>A0A6J4SW92</accession>
<feature type="non-terminal residue" evidence="2">
    <location>
        <position position="86"/>
    </location>
</feature>
<reference evidence="2" key="1">
    <citation type="submission" date="2020-02" db="EMBL/GenBank/DDBJ databases">
        <authorList>
            <person name="Meier V. D."/>
        </authorList>
    </citation>
    <scope>NUCLEOTIDE SEQUENCE</scope>
    <source>
        <strain evidence="2">AVDCRST_MAG62</strain>
    </source>
</reference>